<protein>
    <submittedName>
        <fullName evidence="11">Domain-containing protein 7</fullName>
    </submittedName>
</protein>
<evidence type="ECO:0000256" key="6">
    <source>
        <dbReference type="ARBA" id="ARBA00023136"/>
    </source>
</evidence>
<evidence type="ECO:0000313" key="12">
    <source>
        <dbReference type="Proteomes" id="UP000037460"/>
    </source>
</evidence>
<feature type="transmembrane region" description="Helical" evidence="9">
    <location>
        <begin position="815"/>
        <end position="834"/>
    </location>
</feature>
<evidence type="ECO:0000256" key="7">
    <source>
        <dbReference type="SAM" id="Coils"/>
    </source>
</evidence>
<evidence type="ECO:0000256" key="8">
    <source>
        <dbReference type="SAM" id="MobiDB-lite"/>
    </source>
</evidence>
<feature type="region of interest" description="Disordered" evidence="8">
    <location>
        <begin position="465"/>
        <end position="494"/>
    </location>
</feature>
<dbReference type="InterPro" id="IPR041667">
    <property type="entry name" value="Cupin_8"/>
</dbReference>
<feature type="region of interest" description="Disordered" evidence="8">
    <location>
        <begin position="341"/>
        <end position="375"/>
    </location>
</feature>
<feature type="compositionally biased region" description="Polar residues" evidence="8">
    <location>
        <begin position="474"/>
        <end position="494"/>
    </location>
</feature>
<dbReference type="Proteomes" id="UP000037460">
    <property type="component" value="Unassembled WGS sequence"/>
</dbReference>
<evidence type="ECO:0000256" key="2">
    <source>
        <dbReference type="ARBA" id="ARBA00022692"/>
    </source>
</evidence>
<evidence type="ECO:0000256" key="9">
    <source>
        <dbReference type="SAM" id="Phobius"/>
    </source>
</evidence>
<dbReference type="PANTHER" id="PTHR12461:SF105">
    <property type="entry name" value="HYPOXIA-INDUCIBLE FACTOR 1-ALPHA INHIBITOR"/>
    <property type="match status" value="1"/>
</dbReference>
<feature type="compositionally biased region" description="Basic and acidic residues" evidence="8">
    <location>
        <begin position="352"/>
        <end position="375"/>
    </location>
</feature>
<keyword evidence="5 7" id="KW-0175">Coiled coil</keyword>
<dbReference type="EMBL" id="JWZX01001653">
    <property type="protein sequence ID" value="KOO32907.1"/>
    <property type="molecule type" value="Genomic_DNA"/>
</dbReference>
<dbReference type="GO" id="GO:0007030">
    <property type="term" value="P:Golgi organization"/>
    <property type="evidence" value="ECO:0007669"/>
    <property type="project" value="InterPro"/>
</dbReference>
<feature type="domain" description="JmjC" evidence="10">
    <location>
        <begin position="167"/>
        <end position="334"/>
    </location>
</feature>
<keyword evidence="2 9" id="KW-0812">Transmembrane</keyword>
<evidence type="ECO:0000256" key="1">
    <source>
        <dbReference type="ARBA" id="ARBA00004394"/>
    </source>
</evidence>
<keyword evidence="6 9" id="KW-0472">Membrane</keyword>
<feature type="region of interest" description="Disordered" evidence="8">
    <location>
        <begin position="719"/>
        <end position="741"/>
    </location>
</feature>
<dbReference type="AlphaFoldDB" id="A0A0M0K2T7"/>
<evidence type="ECO:0000313" key="11">
    <source>
        <dbReference type="EMBL" id="KOO32907.1"/>
    </source>
</evidence>
<dbReference type="GO" id="GO:0000139">
    <property type="term" value="C:Golgi membrane"/>
    <property type="evidence" value="ECO:0007669"/>
    <property type="project" value="UniProtKB-SubCell"/>
</dbReference>
<dbReference type="SUPFAM" id="SSF51197">
    <property type="entry name" value="Clavaminate synthase-like"/>
    <property type="match status" value="1"/>
</dbReference>
<evidence type="ECO:0000256" key="4">
    <source>
        <dbReference type="ARBA" id="ARBA00023034"/>
    </source>
</evidence>
<dbReference type="Pfam" id="PF13621">
    <property type="entry name" value="Cupin_8"/>
    <property type="match status" value="1"/>
</dbReference>
<feature type="coiled-coil region" evidence="7">
    <location>
        <begin position="558"/>
        <end position="585"/>
    </location>
</feature>
<dbReference type="InterPro" id="IPR014710">
    <property type="entry name" value="RmlC-like_jellyroll"/>
</dbReference>
<dbReference type="InterPro" id="IPR003347">
    <property type="entry name" value="JmjC_dom"/>
</dbReference>
<evidence type="ECO:0000259" key="10">
    <source>
        <dbReference type="PROSITE" id="PS51184"/>
    </source>
</evidence>
<reference evidence="12" key="1">
    <citation type="journal article" date="2015" name="PLoS Genet.">
        <title>Genome Sequence and Transcriptome Analyses of Chrysochromulina tobin: Metabolic Tools for Enhanced Algal Fitness in the Prominent Order Prymnesiales (Haptophyceae).</title>
        <authorList>
            <person name="Hovde B.T."/>
            <person name="Deodato C.R."/>
            <person name="Hunsperger H.M."/>
            <person name="Ryken S.A."/>
            <person name="Yost W."/>
            <person name="Jha R.K."/>
            <person name="Patterson J."/>
            <person name="Monnat R.J. Jr."/>
            <person name="Barlow S.B."/>
            <person name="Starkenburg S.R."/>
            <person name="Cattolico R.A."/>
        </authorList>
    </citation>
    <scope>NUCLEOTIDE SEQUENCE</scope>
    <source>
        <strain evidence="12">CCMP291</strain>
    </source>
</reference>
<keyword evidence="12" id="KW-1185">Reference proteome</keyword>
<dbReference type="Gene3D" id="2.60.120.10">
    <property type="entry name" value="Jelly Rolls"/>
    <property type="match status" value="1"/>
</dbReference>
<comment type="caution">
    <text evidence="11">The sequence shown here is derived from an EMBL/GenBank/DDBJ whole genome shotgun (WGS) entry which is preliminary data.</text>
</comment>
<comment type="subcellular location">
    <subcellularLocation>
        <location evidence="1">Golgi apparatus membrane</location>
    </subcellularLocation>
</comment>
<name>A0A0M0K2T7_9EUKA</name>
<accession>A0A0M0K2T7</accession>
<gene>
    <name evidence="11" type="ORF">Ctob_005681</name>
</gene>
<sequence>MDTPMLEVESDAAIQLHFERHGRASRALSDNAPTIPETHWLPTASTFFEEHVKKNVPIVIRGGASSWRALEWSAESLACYNDEIVSVAPLEANGPHAFRDKWLEAVDHWDHSGKEPEPLVVDERQLLVVSATRVRMRLKKFFNLLRADSKTAGAATFYADGAGNMEHSFGFLREGFFSPPAFAEALELKRVDLWLGARTVSRMHFDNLDNVFAQVVGSKTFVLARPADGAACQGGKRLRKARQCYTHPGVFSREGGGVMHETVLNYLGVARPPTLPATAVTLGPGDLLYLPFGWWHEVHGHPEPVAGGLCASISHFYEPYYCRLGGKACKMLGPLMVHPRYCKDEGDEDEEPCSKPKGTREACDDAVKGDGEAGRDDAVDSLQAGVRSASAMNWLDKATQLLNSVDSAAGERIKEVKEATGIHTPAVAPVDQGASSSSDVIVVLSAAAAALLEPEDRERLIASGTARIADDDTPSSTPAAPSVVDSSPDGQQQQRRIRVAEWSALQQELMIVNMHGRKLQSRLAAVGQQLTQARAAEATAKRQLLEASNARSAAEHAATEARGSANRLDEELAMARQEAAQAEDTATLHASAMAAVRLELTAEREMAAQAAQLAAGRIAAAEELTQELQRREEALSAALAEGARKGGNSSAKAAEATAVVARLEAELSLARTELEAATAGQAKAAVREAAAAAALAEKSATIEQLMSERTALRFQLERESERRQALERQQQGQGHGSQHRVIEMPEARTPLASRARDGAPQPRLLSVLLRRTVKEPPPALVYAAATVDELAELVDVGALTMGRHLRVHRPLRLGAIGYLVLLHCWLVVLLIHMIPNLEPARMRTEHHATLAHENSALSSPLLAEALNHSALAPRSLRSSRDSRY</sequence>
<organism evidence="11 12">
    <name type="scientific">Chrysochromulina tobinii</name>
    <dbReference type="NCBI Taxonomy" id="1460289"/>
    <lineage>
        <taxon>Eukaryota</taxon>
        <taxon>Haptista</taxon>
        <taxon>Haptophyta</taxon>
        <taxon>Prymnesiophyceae</taxon>
        <taxon>Prymnesiales</taxon>
        <taxon>Chrysochromulinaceae</taxon>
        <taxon>Chrysochromulina</taxon>
    </lineage>
</organism>
<dbReference type="Pfam" id="PF09787">
    <property type="entry name" value="Golgin_A5"/>
    <property type="match status" value="1"/>
</dbReference>
<proteinExistence type="predicted"/>
<evidence type="ECO:0000256" key="3">
    <source>
        <dbReference type="ARBA" id="ARBA00022989"/>
    </source>
</evidence>
<dbReference type="PANTHER" id="PTHR12461">
    <property type="entry name" value="HYPOXIA-INDUCIBLE FACTOR 1 ALPHA INHIBITOR-RELATED"/>
    <property type="match status" value="1"/>
</dbReference>
<keyword evidence="3 9" id="KW-1133">Transmembrane helix</keyword>
<dbReference type="InterPro" id="IPR019177">
    <property type="entry name" value="Golgin_subfamily_A_member_5"/>
</dbReference>
<evidence type="ECO:0000256" key="5">
    <source>
        <dbReference type="ARBA" id="ARBA00023054"/>
    </source>
</evidence>
<keyword evidence="4" id="KW-0333">Golgi apparatus</keyword>
<dbReference type="OrthoDB" id="415358at2759"/>
<dbReference type="PROSITE" id="PS51184">
    <property type="entry name" value="JMJC"/>
    <property type="match status" value="1"/>
</dbReference>